<dbReference type="PANTHER" id="PTHR48060">
    <property type="entry name" value="DNA DAMAGE-REPAIR/TOLERATION PROTEIN DRT100"/>
    <property type="match status" value="1"/>
</dbReference>
<proteinExistence type="predicted"/>
<dbReference type="InterPro" id="IPR032675">
    <property type="entry name" value="LRR_dom_sf"/>
</dbReference>
<evidence type="ECO:0000313" key="3">
    <source>
        <dbReference type="Proteomes" id="UP000655225"/>
    </source>
</evidence>
<dbReference type="AlphaFoldDB" id="A0A834YAU7"/>
<name>A0A834YAU7_TETSI</name>
<keyword evidence="1" id="KW-0732">Signal</keyword>
<organism evidence="2 3">
    <name type="scientific">Tetracentron sinense</name>
    <name type="common">Spur-leaf</name>
    <dbReference type="NCBI Taxonomy" id="13715"/>
    <lineage>
        <taxon>Eukaryota</taxon>
        <taxon>Viridiplantae</taxon>
        <taxon>Streptophyta</taxon>
        <taxon>Embryophyta</taxon>
        <taxon>Tracheophyta</taxon>
        <taxon>Spermatophyta</taxon>
        <taxon>Magnoliopsida</taxon>
        <taxon>Trochodendrales</taxon>
        <taxon>Trochodendraceae</taxon>
        <taxon>Tetracentron</taxon>
    </lineage>
</organism>
<dbReference type="PANTHER" id="PTHR48060:SF21">
    <property type="entry name" value="L DOMAIN-LIKE PROTEIN"/>
    <property type="match status" value="1"/>
</dbReference>
<evidence type="ECO:0000256" key="1">
    <source>
        <dbReference type="ARBA" id="ARBA00022729"/>
    </source>
</evidence>
<sequence length="293" mass="32953">MERFIQPYCSVGLRISAELRPLSNWHVKSCVPFEELQIEELPTCKSLKTKSNLSGLNLDGEISPAIGDLKDLLSIDVSNNSPTGSIPQNIGNCTGFQGLVLQPAHRRDSFQYWLPASGNIISARKPAFWENTISYRSDAGTCCAHITPYCGVDMQWGLDPFIGNICSIFKLKNQPALKMFSLLRELNDNHFCGHIPPELGMLTDLFDLMVLMDISNNRITGSIPSSLGDLEHLLKLRESEKEPIVWIHSDRVWKFEECYGDVLSFLNDIFDTFLKALSDPFDEVITFPGSFLF</sequence>
<dbReference type="Proteomes" id="UP000655225">
    <property type="component" value="Unassembled WGS sequence"/>
</dbReference>
<keyword evidence="3" id="KW-1185">Reference proteome</keyword>
<dbReference type="OrthoDB" id="676979at2759"/>
<evidence type="ECO:0000313" key="2">
    <source>
        <dbReference type="EMBL" id="KAF8376910.1"/>
    </source>
</evidence>
<comment type="caution">
    <text evidence="2">The sequence shown here is derived from an EMBL/GenBank/DDBJ whole genome shotgun (WGS) entry which is preliminary data.</text>
</comment>
<dbReference type="Pfam" id="PF00560">
    <property type="entry name" value="LRR_1"/>
    <property type="match status" value="1"/>
</dbReference>
<accession>A0A834YAU7</accession>
<dbReference type="InterPro" id="IPR001611">
    <property type="entry name" value="Leu-rich_rpt"/>
</dbReference>
<gene>
    <name evidence="2" type="ORF">HHK36_030280</name>
</gene>
<protein>
    <submittedName>
        <fullName evidence="2">Uncharacterized protein</fullName>
    </submittedName>
</protein>
<dbReference type="Gene3D" id="3.80.10.10">
    <property type="entry name" value="Ribonuclease Inhibitor"/>
    <property type="match status" value="2"/>
</dbReference>
<dbReference type="SUPFAM" id="SSF52058">
    <property type="entry name" value="L domain-like"/>
    <property type="match status" value="1"/>
</dbReference>
<reference evidence="2 3" key="1">
    <citation type="submission" date="2020-04" db="EMBL/GenBank/DDBJ databases">
        <title>Plant Genome Project.</title>
        <authorList>
            <person name="Zhang R.-G."/>
        </authorList>
    </citation>
    <scope>NUCLEOTIDE SEQUENCE [LARGE SCALE GENOMIC DNA]</scope>
    <source>
        <strain evidence="2">YNK0</strain>
        <tissue evidence="2">Leaf</tissue>
    </source>
</reference>
<dbReference type="EMBL" id="JABCRI010000024">
    <property type="protein sequence ID" value="KAF8376910.1"/>
    <property type="molecule type" value="Genomic_DNA"/>
</dbReference>
<dbReference type="InterPro" id="IPR053211">
    <property type="entry name" value="DNA_repair-toleration"/>
</dbReference>